<feature type="region of interest" description="Disordered" evidence="6">
    <location>
        <begin position="162"/>
        <end position="184"/>
    </location>
</feature>
<dbReference type="Pfam" id="PF04542">
    <property type="entry name" value="Sigma70_r2"/>
    <property type="match status" value="1"/>
</dbReference>
<dbReference type="InterPro" id="IPR013249">
    <property type="entry name" value="RNA_pol_sigma70_r4_t2"/>
</dbReference>
<evidence type="ECO:0000256" key="5">
    <source>
        <dbReference type="ARBA" id="ARBA00023163"/>
    </source>
</evidence>
<evidence type="ECO:0000256" key="3">
    <source>
        <dbReference type="ARBA" id="ARBA00023082"/>
    </source>
</evidence>
<evidence type="ECO:0000313" key="10">
    <source>
        <dbReference type="Proteomes" id="UP000306985"/>
    </source>
</evidence>
<dbReference type="CDD" id="cd06171">
    <property type="entry name" value="Sigma70_r4"/>
    <property type="match status" value="1"/>
</dbReference>
<dbReference type="GO" id="GO:0006352">
    <property type="term" value="P:DNA-templated transcription initiation"/>
    <property type="evidence" value="ECO:0007669"/>
    <property type="project" value="InterPro"/>
</dbReference>
<dbReference type="InterPro" id="IPR036388">
    <property type="entry name" value="WH-like_DNA-bd_sf"/>
</dbReference>
<sequence>MTPTPRGAPPFDEIVRRHGATVLRVCRAVLGPGPDADDAWSETFLSALRVWPAPVDNVEAWLVRIAHRKAIDVIRGRERRAVPTAEPAPSEARPAVDPAADATDEVWAAVADLPERQRLAVAYHWFGGLPHTETAELTGSTPAAVRRAAADGLATLRRVLAVHPTSDDPGAAQSPSSRRTGAHP</sequence>
<dbReference type="PANTHER" id="PTHR43133">
    <property type="entry name" value="RNA POLYMERASE ECF-TYPE SIGMA FACTO"/>
    <property type="match status" value="1"/>
</dbReference>
<organism evidence="9 10">
    <name type="scientific">Nakamurella flava</name>
    <dbReference type="NCBI Taxonomy" id="2576308"/>
    <lineage>
        <taxon>Bacteria</taxon>
        <taxon>Bacillati</taxon>
        <taxon>Actinomycetota</taxon>
        <taxon>Actinomycetes</taxon>
        <taxon>Nakamurellales</taxon>
        <taxon>Nakamurellaceae</taxon>
        <taxon>Nakamurella</taxon>
    </lineage>
</organism>
<dbReference type="Proteomes" id="UP000306985">
    <property type="component" value="Unassembled WGS sequence"/>
</dbReference>
<dbReference type="RefSeq" id="WP_137447534.1">
    <property type="nucleotide sequence ID" value="NZ_SZZH01000001.1"/>
</dbReference>
<dbReference type="NCBIfam" id="TIGR02937">
    <property type="entry name" value="sigma70-ECF"/>
    <property type="match status" value="1"/>
</dbReference>
<dbReference type="OrthoDB" id="9803203at2"/>
<evidence type="ECO:0000313" key="9">
    <source>
        <dbReference type="EMBL" id="TKV60231.1"/>
    </source>
</evidence>
<reference evidence="9 10" key="1">
    <citation type="submission" date="2019-05" db="EMBL/GenBank/DDBJ databases">
        <title>Nakamurella sp. N5BH11, whole genome shotgun sequence.</title>
        <authorList>
            <person name="Tuo L."/>
        </authorList>
    </citation>
    <scope>NUCLEOTIDE SEQUENCE [LARGE SCALE GENOMIC DNA]</scope>
    <source>
        <strain evidence="9 10">N5BH11</strain>
    </source>
</reference>
<dbReference type="Gene3D" id="1.10.10.10">
    <property type="entry name" value="Winged helix-like DNA-binding domain superfamily/Winged helix DNA-binding domain"/>
    <property type="match status" value="1"/>
</dbReference>
<dbReference type="Pfam" id="PF08281">
    <property type="entry name" value="Sigma70_r4_2"/>
    <property type="match status" value="1"/>
</dbReference>
<keyword evidence="10" id="KW-1185">Reference proteome</keyword>
<dbReference type="GO" id="GO:0016987">
    <property type="term" value="F:sigma factor activity"/>
    <property type="evidence" value="ECO:0007669"/>
    <property type="project" value="UniProtKB-KW"/>
</dbReference>
<comment type="similarity">
    <text evidence="1">Belongs to the sigma-70 factor family. ECF subfamily.</text>
</comment>
<dbReference type="PANTHER" id="PTHR43133:SF8">
    <property type="entry name" value="RNA POLYMERASE SIGMA FACTOR HI_1459-RELATED"/>
    <property type="match status" value="1"/>
</dbReference>
<dbReference type="InterPro" id="IPR013324">
    <property type="entry name" value="RNA_pol_sigma_r3/r4-like"/>
</dbReference>
<name>A0A4U6QJ00_9ACTN</name>
<keyword evidence="5" id="KW-0804">Transcription</keyword>
<keyword evidence="2" id="KW-0805">Transcription regulation</keyword>
<feature type="domain" description="RNA polymerase sigma-70 region 2" evidence="7">
    <location>
        <begin position="14"/>
        <end position="79"/>
    </location>
</feature>
<dbReference type="InterPro" id="IPR039425">
    <property type="entry name" value="RNA_pol_sigma-70-like"/>
</dbReference>
<evidence type="ECO:0000259" key="7">
    <source>
        <dbReference type="Pfam" id="PF04542"/>
    </source>
</evidence>
<dbReference type="GO" id="GO:0003677">
    <property type="term" value="F:DNA binding"/>
    <property type="evidence" value="ECO:0007669"/>
    <property type="project" value="UniProtKB-KW"/>
</dbReference>
<evidence type="ECO:0000256" key="2">
    <source>
        <dbReference type="ARBA" id="ARBA00023015"/>
    </source>
</evidence>
<dbReference type="InterPro" id="IPR014284">
    <property type="entry name" value="RNA_pol_sigma-70_dom"/>
</dbReference>
<dbReference type="SUPFAM" id="SSF88946">
    <property type="entry name" value="Sigma2 domain of RNA polymerase sigma factors"/>
    <property type="match status" value="1"/>
</dbReference>
<evidence type="ECO:0000256" key="4">
    <source>
        <dbReference type="ARBA" id="ARBA00023125"/>
    </source>
</evidence>
<keyword evidence="3" id="KW-0731">Sigma factor</keyword>
<dbReference type="SUPFAM" id="SSF88659">
    <property type="entry name" value="Sigma3 and sigma4 domains of RNA polymerase sigma factors"/>
    <property type="match status" value="1"/>
</dbReference>
<dbReference type="InterPro" id="IPR007627">
    <property type="entry name" value="RNA_pol_sigma70_r2"/>
</dbReference>
<dbReference type="AlphaFoldDB" id="A0A4U6QJ00"/>
<accession>A0A4U6QJ00</accession>
<dbReference type="InterPro" id="IPR013325">
    <property type="entry name" value="RNA_pol_sigma_r2"/>
</dbReference>
<evidence type="ECO:0000256" key="1">
    <source>
        <dbReference type="ARBA" id="ARBA00010641"/>
    </source>
</evidence>
<dbReference type="EMBL" id="SZZH01000001">
    <property type="protein sequence ID" value="TKV60231.1"/>
    <property type="molecule type" value="Genomic_DNA"/>
</dbReference>
<evidence type="ECO:0000259" key="8">
    <source>
        <dbReference type="Pfam" id="PF08281"/>
    </source>
</evidence>
<dbReference type="Gene3D" id="1.10.1740.10">
    <property type="match status" value="1"/>
</dbReference>
<proteinExistence type="inferred from homology"/>
<feature type="domain" description="RNA polymerase sigma factor 70 region 4 type 2" evidence="8">
    <location>
        <begin position="104"/>
        <end position="156"/>
    </location>
</feature>
<keyword evidence="4" id="KW-0238">DNA-binding</keyword>
<evidence type="ECO:0000256" key="6">
    <source>
        <dbReference type="SAM" id="MobiDB-lite"/>
    </source>
</evidence>
<gene>
    <name evidence="9" type="ORF">FDO65_00395</name>
</gene>
<protein>
    <submittedName>
        <fullName evidence="9">Sigma-70 family RNA polymerase sigma factor</fullName>
    </submittedName>
</protein>
<feature type="compositionally biased region" description="Polar residues" evidence="6">
    <location>
        <begin position="173"/>
        <end position="184"/>
    </location>
</feature>
<comment type="caution">
    <text evidence="9">The sequence shown here is derived from an EMBL/GenBank/DDBJ whole genome shotgun (WGS) entry which is preliminary data.</text>
</comment>